<dbReference type="Proteomes" id="UP000546213">
    <property type="component" value="Unassembled WGS sequence"/>
</dbReference>
<dbReference type="EMBL" id="JAAOAS010000756">
    <property type="protein sequence ID" value="KAF5572485.1"/>
    <property type="molecule type" value="Genomic_DNA"/>
</dbReference>
<feature type="compositionally biased region" description="Basic residues" evidence="1">
    <location>
        <begin position="12"/>
        <end position="21"/>
    </location>
</feature>
<gene>
    <name evidence="2" type="ORF">FPCIR_14270</name>
</gene>
<name>A0A8H5NQI6_9HYPO</name>
<dbReference type="OrthoDB" id="410044at2759"/>
<proteinExistence type="predicted"/>
<sequence length="107" mass="11592">MVKYTNQPFNPARKRGTKAKKGGSDEEPSAQVVTNQAQPVPIGSFMPMDEFARPITTLPANVGAVDNGHREFDAQSIYPGDAYLFGISTVGARYWPLPGRAPNSPRS</sequence>
<comment type="caution">
    <text evidence="2">The sequence shown here is derived from an EMBL/GenBank/DDBJ whole genome shotgun (WGS) entry which is preliminary data.</text>
</comment>
<reference evidence="2 3" key="1">
    <citation type="submission" date="2020-05" db="EMBL/GenBank/DDBJ databases">
        <title>Identification and distribution of gene clusters putatively required for synthesis of sphingolipid metabolism inhibitors in phylogenetically diverse species of the filamentous fungus Fusarium.</title>
        <authorList>
            <person name="Kim H.-S."/>
            <person name="Busman M."/>
            <person name="Brown D.W."/>
            <person name="Divon H."/>
            <person name="Uhlig S."/>
            <person name="Proctor R.H."/>
        </authorList>
    </citation>
    <scope>NUCLEOTIDE SEQUENCE [LARGE SCALE GENOMIC DNA]</scope>
    <source>
        <strain evidence="2 3">NRRL 36939</strain>
    </source>
</reference>
<protein>
    <submittedName>
        <fullName evidence="2">Meiotic activator RIM4</fullName>
    </submittedName>
</protein>
<organism evidence="2 3">
    <name type="scientific">Fusarium pseudocircinatum</name>
    <dbReference type="NCBI Taxonomy" id="56676"/>
    <lineage>
        <taxon>Eukaryota</taxon>
        <taxon>Fungi</taxon>
        <taxon>Dikarya</taxon>
        <taxon>Ascomycota</taxon>
        <taxon>Pezizomycotina</taxon>
        <taxon>Sordariomycetes</taxon>
        <taxon>Hypocreomycetidae</taxon>
        <taxon>Hypocreales</taxon>
        <taxon>Nectriaceae</taxon>
        <taxon>Fusarium</taxon>
        <taxon>Fusarium fujikuroi species complex</taxon>
    </lineage>
</organism>
<dbReference type="AlphaFoldDB" id="A0A8H5NQI6"/>
<evidence type="ECO:0000256" key="1">
    <source>
        <dbReference type="SAM" id="MobiDB-lite"/>
    </source>
</evidence>
<evidence type="ECO:0000313" key="2">
    <source>
        <dbReference type="EMBL" id="KAF5572485.1"/>
    </source>
</evidence>
<keyword evidence="3" id="KW-1185">Reference proteome</keyword>
<feature type="region of interest" description="Disordered" evidence="1">
    <location>
        <begin position="1"/>
        <end position="39"/>
    </location>
</feature>
<evidence type="ECO:0000313" key="3">
    <source>
        <dbReference type="Proteomes" id="UP000546213"/>
    </source>
</evidence>
<accession>A0A8H5NQI6</accession>